<protein>
    <submittedName>
        <fullName evidence="1">Uncharacterized protein</fullName>
    </submittedName>
</protein>
<reference evidence="1 2" key="1">
    <citation type="journal article" date="2011" name="J. Bacteriol.">
        <title>Genome sequence of Chthoniobacter flavus Ellin428, an aerobic heterotrophic soil bacterium.</title>
        <authorList>
            <person name="Kant R."/>
            <person name="van Passel M.W."/>
            <person name="Palva A."/>
            <person name="Lucas S."/>
            <person name="Lapidus A."/>
            <person name="Glavina Del Rio T."/>
            <person name="Dalin E."/>
            <person name="Tice H."/>
            <person name="Bruce D."/>
            <person name="Goodwin L."/>
            <person name="Pitluck S."/>
            <person name="Larimer F.W."/>
            <person name="Land M.L."/>
            <person name="Hauser L."/>
            <person name="Sangwan P."/>
            <person name="de Vos W.M."/>
            <person name="Janssen P.H."/>
            <person name="Smidt H."/>
        </authorList>
    </citation>
    <scope>NUCLEOTIDE SEQUENCE [LARGE SCALE GENOMIC DNA]</scope>
    <source>
        <strain evidence="1 2">Ellin428</strain>
    </source>
</reference>
<proteinExistence type="predicted"/>
<dbReference type="EMBL" id="ABVL01000003">
    <property type="protein sequence ID" value="EDY21271.1"/>
    <property type="molecule type" value="Genomic_DNA"/>
</dbReference>
<comment type="caution">
    <text evidence="1">The sequence shown here is derived from an EMBL/GenBank/DDBJ whole genome shotgun (WGS) entry which is preliminary data.</text>
</comment>
<evidence type="ECO:0000313" key="1">
    <source>
        <dbReference type="EMBL" id="EDY21271.1"/>
    </source>
</evidence>
<accession>B4CWV1</accession>
<gene>
    <name evidence="1" type="ORF">CfE428DRAFT_1564</name>
</gene>
<dbReference type="AlphaFoldDB" id="B4CWV1"/>
<evidence type="ECO:0000313" key="2">
    <source>
        <dbReference type="Proteomes" id="UP000005824"/>
    </source>
</evidence>
<dbReference type="InParanoid" id="B4CWV1"/>
<dbReference type="Proteomes" id="UP000005824">
    <property type="component" value="Unassembled WGS sequence"/>
</dbReference>
<organism evidence="1 2">
    <name type="scientific">Chthoniobacter flavus Ellin428</name>
    <dbReference type="NCBI Taxonomy" id="497964"/>
    <lineage>
        <taxon>Bacteria</taxon>
        <taxon>Pseudomonadati</taxon>
        <taxon>Verrucomicrobiota</taxon>
        <taxon>Spartobacteria</taxon>
        <taxon>Chthoniobacterales</taxon>
        <taxon>Chthoniobacteraceae</taxon>
        <taxon>Chthoniobacter</taxon>
    </lineage>
</organism>
<keyword evidence="2" id="KW-1185">Reference proteome</keyword>
<name>B4CWV1_9BACT</name>
<sequence length="63" mass="7181">MLYCDPARADFALQKAGVPERKNFPSMEDALDFVSMMVLEDTPVTIVDRATDSVRHMTAHPRW</sequence>